<organism evidence="7 8">
    <name type="scientific">Methyloradius palustris</name>
    <dbReference type="NCBI Taxonomy" id="2778876"/>
    <lineage>
        <taxon>Bacteria</taxon>
        <taxon>Pseudomonadati</taxon>
        <taxon>Pseudomonadota</taxon>
        <taxon>Betaproteobacteria</taxon>
        <taxon>Nitrosomonadales</taxon>
        <taxon>Methylophilaceae</taxon>
        <taxon>Methyloradius</taxon>
    </lineage>
</organism>
<evidence type="ECO:0000256" key="5">
    <source>
        <dbReference type="SAM" id="SignalP"/>
    </source>
</evidence>
<protein>
    <recommendedName>
        <fullName evidence="6">C-type lysozyme inhibitor domain-containing protein</fullName>
    </recommendedName>
</protein>
<keyword evidence="2" id="KW-0472">Membrane</keyword>
<gene>
    <name evidence="7" type="ORF">ZMTM_02180</name>
</gene>
<dbReference type="InterPro" id="IPR018660">
    <property type="entry name" value="MliC"/>
</dbReference>
<feature type="chain" id="PRO_5034221055" description="C-type lysozyme inhibitor domain-containing protein" evidence="5">
    <location>
        <begin position="28"/>
        <end position="132"/>
    </location>
</feature>
<evidence type="ECO:0000256" key="1">
    <source>
        <dbReference type="ARBA" id="ARBA00022729"/>
    </source>
</evidence>
<dbReference type="AlphaFoldDB" id="A0A8D5FXH1"/>
<sequence length="132" mass="14518">MYKALKTPFRVVSFAAAGLTLLLSGCATPKMPDIKVWPFGDSDVEVDRTTPENSTKYVCDAGRKLYVRTLNNGESVWLILTDRQFGLDKVASDTGKRYSNGNSVLNINGDEATFDDGPTTAYKNCKVVEVKK</sequence>
<dbReference type="Pfam" id="PF09864">
    <property type="entry name" value="MliC"/>
    <property type="match status" value="1"/>
</dbReference>
<dbReference type="KEGG" id="mpau:ZMTM_02180"/>
<name>A0A8D5FXH1_9PROT</name>
<proteinExistence type="predicted"/>
<dbReference type="Proteomes" id="UP000826722">
    <property type="component" value="Chromosome"/>
</dbReference>
<reference evidence="7" key="1">
    <citation type="journal article" date="2021" name="Arch. Microbiol.">
        <title>Methyloradius palustris gen. nov., sp. nov., a methanol-oxidizing bacterium isolated from snow.</title>
        <authorList>
            <person name="Miyadera T."/>
            <person name="Kojima H."/>
            <person name="Fukui M."/>
        </authorList>
    </citation>
    <scope>NUCLEOTIDE SEQUENCE</scope>
    <source>
        <strain evidence="7">Zm11</strain>
    </source>
</reference>
<accession>A0A8D5FXH1</accession>
<dbReference type="PROSITE" id="PS51257">
    <property type="entry name" value="PROKAR_LIPOPROTEIN"/>
    <property type="match status" value="1"/>
</dbReference>
<dbReference type="EMBL" id="AP024110">
    <property type="protein sequence ID" value="BCM23959.1"/>
    <property type="molecule type" value="Genomic_DNA"/>
</dbReference>
<evidence type="ECO:0000256" key="2">
    <source>
        <dbReference type="ARBA" id="ARBA00023136"/>
    </source>
</evidence>
<keyword evidence="4" id="KW-0449">Lipoprotein</keyword>
<evidence type="ECO:0000259" key="6">
    <source>
        <dbReference type="Pfam" id="PF09864"/>
    </source>
</evidence>
<feature type="domain" description="C-type lysozyme inhibitor" evidence="6">
    <location>
        <begin position="57"/>
        <end position="117"/>
    </location>
</feature>
<dbReference type="RefSeq" id="WP_221764527.1">
    <property type="nucleotide sequence ID" value="NZ_AP024110.1"/>
</dbReference>
<dbReference type="InterPro" id="IPR036328">
    <property type="entry name" value="MliC_sf"/>
</dbReference>
<evidence type="ECO:0000313" key="7">
    <source>
        <dbReference type="EMBL" id="BCM23959.1"/>
    </source>
</evidence>
<keyword evidence="8" id="KW-1185">Reference proteome</keyword>
<evidence type="ECO:0000256" key="4">
    <source>
        <dbReference type="ARBA" id="ARBA00023288"/>
    </source>
</evidence>
<keyword evidence="1 5" id="KW-0732">Signal</keyword>
<evidence type="ECO:0000313" key="8">
    <source>
        <dbReference type="Proteomes" id="UP000826722"/>
    </source>
</evidence>
<dbReference type="Gene3D" id="2.40.128.200">
    <property type="match status" value="1"/>
</dbReference>
<dbReference type="SUPFAM" id="SSF141488">
    <property type="entry name" value="YdhA-like"/>
    <property type="match status" value="1"/>
</dbReference>
<feature type="signal peptide" evidence="5">
    <location>
        <begin position="1"/>
        <end position="27"/>
    </location>
</feature>
<keyword evidence="3" id="KW-0564">Palmitate</keyword>
<evidence type="ECO:0000256" key="3">
    <source>
        <dbReference type="ARBA" id="ARBA00023139"/>
    </source>
</evidence>